<sequence length="456" mass="51425">MENFWDEISDKLKDAFDKAEDRSKKDINLIKNIPAMLSFLGELEGDELLLWLDQARKIKKRRDPKFPPINGDFYDTRSHLTDEEKVILANVRKFMLEEIEPIATEYWLKGEFPFQIIDKMKKLNIIGLTYDKSYGGQGHSNLLEGMIGEEIARVDVSTCTFFGVHSGLALNSIYICGSEEQKREFIPPMIRMEKIGAFGLTEPDVGSAASMGLKTTCKREGDTWTINGEKKWIGNATFADYIIIWAKDVDDHMVKGFIVDRTTNGLTTEKIEDKMSLRIVQNALIKLENVKVKEERRLQNANTFKDTAKVLKMTRAGVAWQAVGCARGAYEHTLQYTMDRRQFDRPIAGFQMTQDLLAQMLSQLTAMQCLTTRLSQLHDLGVMSDEQASLAKVFCTVGCRTITSMSRELMGANGILISNKVARFLGDAEALYSYEGTKQINSLVLGRAITGLSAFV</sequence>
<evidence type="ECO:0000256" key="5">
    <source>
        <dbReference type="RuleBase" id="RU362125"/>
    </source>
</evidence>
<evidence type="ECO:0000256" key="3">
    <source>
        <dbReference type="ARBA" id="ARBA00022630"/>
    </source>
</evidence>
<keyword evidence="3 5" id="KW-0285">Flavoprotein</keyword>
<dbReference type="InterPro" id="IPR046373">
    <property type="entry name" value="Acyl-CoA_Oxase/DH_mid-dom_sf"/>
</dbReference>
<dbReference type="EMBL" id="JAYGJQ010000001">
    <property type="protein sequence ID" value="MEA9356104.1"/>
    <property type="molecule type" value="Genomic_DNA"/>
</dbReference>
<dbReference type="InterPro" id="IPR013786">
    <property type="entry name" value="AcylCoA_DH/ox_N"/>
</dbReference>
<accession>A0ABU5VSS2</accession>
<keyword evidence="5" id="KW-0560">Oxidoreductase</keyword>
<dbReference type="Gene3D" id="1.10.540.10">
    <property type="entry name" value="Acyl-CoA dehydrogenase/oxidase, N-terminal domain"/>
    <property type="match status" value="1"/>
</dbReference>
<evidence type="ECO:0000313" key="10">
    <source>
        <dbReference type="Proteomes" id="UP001302274"/>
    </source>
</evidence>
<dbReference type="InterPro" id="IPR037069">
    <property type="entry name" value="AcylCoA_DH/ox_N_sf"/>
</dbReference>
<dbReference type="RefSeq" id="WP_323575781.1">
    <property type="nucleotide sequence ID" value="NZ_JAYGJQ010000001.1"/>
</dbReference>
<evidence type="ECO:0000256" key="4">
    <source>
        <dbReference type="ARBA" id="ARBA00022827"/>
    </source>
</evidence>
<organism evidence="9 10">
    <name type="scientific">Bacteriovorax antarcticus</name>
    <dbReference type="NCBI Taxonomy" id="3088717"/>
    <lineage>
        <taxon>Bacteria</taxon>
        <taxon>Pseudomonadati</taxon>
        <taxon>Bdellovibrionota</taxon>
        <taxon>Bacteriovoracia</taxon>
        <taxon>Bacteriovoracales</taxon>
        <taxon>Bacteriovoracaceae</taxon>
        <taxon>Bacteriovorax</taxon>
    </lineage>
</organism>
<feature type="domain" description="Acyl-CoA dehydrogenase/oxidase N-terminal" evidence="8">
    <location>
        <begin position="81"/>
        <end position="193"/>
    </location>
</feature>
<name>A0ABU5VSS2_9BACT</name>
<keyword evidence="4 5" id="KW-0274">FAD</keyword>
<dbReference type="Proteomes" id="UP001302274">
    <property type="component" value="Unassembled WGS sequence"/>
</dbReference>
<dbReference type="PANTHER" id="PTHR43188:SF1">
    <property type="entry name" value="ACYL-COA DEHYDROGENASE"/>
    <property type="match status" value="1"/>
</dbReference>
<evidence type="ECO:0000313" key="9">
    <source>
        <dbReference type="EMBL" id="MEA9356104.1"/>
    </source>
</evidence>
<dbReference type="Gene3D" id="2.40.110.10">
    <property type="entry name" value="Butyryl-CoA Dehydrogenase, subunit A, domain 2"/>
    <property type="match status" value="1"/>
</dbReference>
<dbReference type="Pfam" id="PF02771">
    <property type="entry name" value="Acyl-CoA_dh_N"/>
    <property type="match status" value="1"/>
</dbReference>
<evidence type="ECO:0000259" key="8">
    <source>
        <dbReference type="Pfam" id="PF02771"/>
    </source>
</evidence>
<dbReference type="SUPFAM" id="SSF47203">
    <property type="entry name" value="Acyl-CoA dehydrogenase C-terminal domain-like"/>
    <property type="match status" value="1"/>
</dbReference>
<dbReference type="InterPro" id="IPR036250">
    <property type="entry name" value="AcylCo_DH-like_C"/>
</dbReference>
<dbReference type="InterPro" id="IPR006091">
    <property type="entry name" value="Acyl-CoA_Oxase/DH_mid-dom"/>
</dbReference>
<dbReference type="InterPro" id="IPR045008">
    <property type="entry name" value="ACX4-like"/>
</dbReference>
<dbReference type="InterPro" id="IPR009100">
    <property type="entry name" value="AcylCoA_DH/oxidase_NM_dom_sf"/>
</dbReference>
<dbReference type="InterPro" id="IPR009075">
    <property type="entry name" value="AcylCo_DH/oxidase_C"/>
</dbReference>
<comment type="cofactor">
    <cofactor evidence="1 5">
        <name>FAD</name>
        <dbReference type="ChEBI" id="CHEBI:57692"/>
    </cofactor>
</comment>
<dbReference type="SUPFAM" id="SSF56645">
    <property type="entry name" value="Acyl-CoA dehydrogenase NM domain-like"/>
    <property type="match status" value="1"/>
</dbReference>
<evidence type="ECO:0000259" key="7">
    <source>
        <dbReference type="Pfam" id="PF02770"/>
    </source>
</evidence>
<dbReference type="Pfam" id="PF02770">
    <property type="entry name" value="Acyl-CoA_dh_M"/>
    <property type="match status" value="1"/>
</dbReference>
<gene>
    <name evidence="9" type="ORF">SHI21_07825</name>
</gene>
<comment type="caution">
    <text evidence="9">The sequence shown here is derived from an EMBL/GenBank/DDBJ whole genome shotgun (WGS) entry which is preliminary data.</text>
</comment>
<dbReference type="PANTHER" id="PTHR43188">
    <property type="entry name" value="ACYL-COENZYME A OXIDASE"/>
    <property type="match status" value="1"/>
</dbReference>
<proteinExistence type="inferred from homology"/>
<evidence type="ECO:0000256" key="1">
    <source>
        <dbReference type="ARBA" id="ARBA00001974"/>
    </source>
</evidence>
<protein>
    <submittedName>
        <fullName evidence="9">Acyl-CoA dehydrogenase family protein</fullName>
    </submittedName>
</protein>
<evidence type="ECO:0000259" key="6">
    <source>
        <dbReference type="Pfam" id="PF00441"/>
    </source>
</evidence>
<dbReference type="Gene3D" id="1.20.140.10">
    <property type="entry name" value="Butyryl-CoA Dehydrogenase, subunit A, domain 3"/>
    <property type="match status" value="1"/>
</dbReference>
<dbReference type="Pfam" id="PF00441">
    <property type="entry name" value="Acyl-CoA_dh_1"/>
    <property type="match status" value="1"/>
</dbReference>
<feature type="domain" description="Acyl-CoA dehydrogenase/oxidase C-terminal" evidence="6">
    <location>
        <begin position="308"/>
        <end position="449"/>
    </location>
</feature>
<comment type="similarity">
    <text evidence="2 5">Belongs to the acyl-CoA dehydrogenase family.</text>
</comment>
<evidence type="ECO:0000256" key="2">
    <source>
        <dbReference type="ARBA" id="ARBA00009347"/>
    </source>
</evidence>
<reference evidence="9 10" key="1">
    <citation type="submission" date="2023-11" db="EMBL/GenBank/DDBJ databases">
        <title>A Novel Polar Bacteriovorax (B. antarcticus) Isolated from the Biocrust in Antarctica.</title>
        <authorList>
            <person name="Mun W."/>
            <person name="Choi S.Y."/>
            <person name="Mitchell R.J."/>
        </authorList>
    </citation>
    <scope>NUCLEOTIDE SEQUENCE [LARGE SCALE GENOMIC DNA]</scope>
    <source>
        <strain evidence="9 10">PP10</strain>
    </source>
</reference>
<keyword evidence="10" id="KW-1185">Reference proteome</keyword>
<feature type="domain" description="Acyl-CoA oxidase/dehydrogenase middle" evidence="7">
    <location>
        <begin position="197"/>
        <end position="290"/>
    </location>
</feature>